<comment type="similarity">
    <text evidence="2">Belongs to the SWC4 family.</text>
</comment>
<dbReference type="Pfam" id="PF16282">
    <property type="entry name" value="SANT_DAMP1_like"/>
    <property type="match status" value="1"/>
</dbReference>
<evidence type="ECO:0000259" key="14">
    <source>
        <dbReference type="SMART" id="SM00717"/>
    </source>
</evidence>
<dbReference type="STRING" id="401625.A0A0P1BKF9"/>
<keyword evidence="7" id="KW-0010">Activator</keyword>
<dbReference type="PANTHER" id="PTHR12855">
    <property type="entry name" value="DNA METHYLTRANSFERASE 1-ASSOCIATED PROTEIN 1 FAMILY MEMBER"/>
    <property type="match status" value="1"/>
</dbReference>
<comment type="subcellular location">
    <subcellularLocation>
        <location evidence="1">Nucleus</location>
    </subcellularLocation>
</comment>
<dbReference type="PANTHER" id="PTHR12855:SF10">
    <property type="entry name" value="DNA METHYLTRANSFERASE 1-ASSOCIATED PROTEIN 1"/>
    <property type="match status" value="1"/>
</dbReference>
<evidence type="ECO:0000256" key="11">
    <source>
        <dbReference type="ARBA" id="ARBA00025264"/>
    </source>
</evidence>
<feature type="compositionally biased region" description="Polar residues" evidence="13">
    <location>
        <begin position="388"/>
        <end position="400"/>
    </location>
</feature>
<feature type="region of interest" description="Disordered" evidence="13">
    <location>
        <begin position="353"/>
        <end position="404"/>
    </location>
</feature>
<evidence type="ECO:0000256" key="4">
    <source>
        <dbReference type="ARBA" id="ARBA00022763"/>
    </source>
</evidence>
<dbReference type="InterPro" id="IPR032563">
    <property type="entry name" value="DAMP1_SANT-like"/>
</dbReference>
<dbReference type="AlphaFoldDB" id="A0A0P1BKF9"/>
<evidence type="ECO:0000256" key="7">
    <source>
        <dbReference type="ARBA" id="ARBA00023159"/>
    </source>
</evidence>
<dbReference type="FunFam" id="1.10.10.60:FF:000521">
    <property type="entry name" value="SWR1-complex protein 4"/>
    <property type="match status" value="1"/>
</dbReference>
<accession>A0A0P1BKF9</accession>
<feature type="region of interest" description="Disordered" evidence="13">
    <location>
        <begin position="1"/>
        <end position="59"/>
    </location>
</feature>
<evidence type="ECO:0000256" key="6">
    <source>
        <dbReference type="ARBA" id="ARBA00023015"/>
    </source>
</evidence>
<proteinExistence type="inferred from homology"/>
<dbReference type="InterPro" id="IPR027109">
    <property type="entry name" value="Swc4/Dmap1"/>
</dbReference>
<dbReference type="SMART" id="SM00717">
    <property type="entry name" value="SANT"/>
    <property type="match status" value="1"/>
</dbReference>
<comment type="function">
    <text evidence="11">Component of the SWR1 complex which mediates the ATP-dependent exchange of histone H2A for the H2A variant HZT1 leading to transcriptional regulation of selected genes by chromatin remodeling. Component of the NuA4 histone acetyltransferase complex which is involved in transcriptional activation of selected genes principally by acetylation of nucleosomal histone H4 and H2A. The NuA4 complex is also involved in DNA repair.</text>
</comment>
<reference evidence="15 16" key="1">
    <citation type="submission" date="2014-09" db="EMBL/GenBank/DDBJ databases">
        <authorList>
            <person name="Magalhaes I.L.F."/>
            <person name="Oliveira U."/>
            <person name="Santos F.R."/>
            <person name="Vidigal T.H.D.A."/>
            <person name="Brescovit A.D."/>
            <person name="Santos A.J."/>
        </authorList>
    </citation>
    <scope>NUCLEOTIDE SEQUENCE [LARGE SCALE GENOMIC DNA]</scope>
</reference>
<keyword evidence="6" id="KW-0805">Transcription regulation</keyword>
<evidence type="ECO:0000256" key="9">
    <source>
        <dbReference type="ARBA" id="ARBA00023204"/>
    </source>
</evidence>
<feature type="region of interest" description="Disordered" evidence="13">
    <location>
        <begin position="132"/>
        <end position="178"/>
    </location>
</feature>
<evidence type="ECO:0000256" key="5">
    <source>
        <dbReference type="ARBA" id="ARBA00022853"/>
    </source>
</evidence>
<dbReference type="Gene3D" id="1.10.10.60">
    <property type="entry name" value="Homeodomain-like"/>
    <property type="match status" value="1"/>
</dbReference>
<evidence type="ECO:0000256" key="8">
    <source>
        <dbReference type="ARBA" id="ARBA00023163"/>
    </source>
</evidence>
<feature type="region of interest" description="Disordered" evidence="13">
    <location>
        <begin position="435"/>
        <end position="455"/>
    </location>
</feature>
<keyword evidence="10" id="KW-0539">Nucleus</keyword>
<keyword evidence="4" id="KW-0227">DNA damage</keyword>
<dbReference type="Proteomes" id="UP000054845">
    <property type="component" value="Unassembled WGS sequence"/>
</dbReference>
<evidence type="ECO:0000313" key="16">
    <source>
        <dbReference type="Proteomes" id="UP000054845"/>
    </source>
</evidence>
<dbReference type="OrthoDB" id="19740at2759"/>
<evidence type="ECO:0000313" key="15">
    <source>
        <dbReference type="EMBL" id="CEH16908.1"/>
    </source>
</evidence>
<keyword evidence="9" id="KW-0234">DNA repair</keyword>
<keyword evidence="16" id="KW-1185">Reference proteome</keyword>
<comment type="subunit">
    <text evidence="12">Component of the SWR1 chromatin-remodeling complex and of the NuA4 histone acetyltransferase complex.</text>
</comment>
<keyword evidence="5" id="KW-0156">Chromatin regulator</keyword>
<dbReference type="InterPro" id="IPR001005">
    <property type="entry name" value="SANT/Myb"/>
</dbReference>
<evidence type="ECO:0000256" key="1">
    <source>
        <dbReference type="ARBA" id="ARBA00004123"/>
    </source>
</evidence>
<dbReference type="GO" id="GO:0006338">
    <property type="term" value="P:chromatin remodeling"/>
    <property type="evidence" value="ECO:0007669"/>
    <property type="project" value="InterPro"/>
</dbReference>
<feature type="compositionally biased region" description="Polar residues" evidence="13">
    <location>
        <begin position="18"/>
        <end position="35"/>
    </location>
</feature>
<sequence>MATRSDVRDIFSLPDRTGASSSKPSKRTTNVPSNISSSTSSGPPGLLSTKPKSSKPKVDGMTRELYALLGDNAPTLSVSHAVVAGGHNEMFKFRPKFKKRPNKAQKWVMAPFRNPAREDDLVLHHWVRESEALEGKQAEKSKKGDSESTEVMDVDDEPFDEASEGSTKGKGRRLPPKDYKFSHFNTSSGVYSYSNDEYHQHLRDDDWTKEETDYLIELCQAYDLRFVVVHDRWEWRGGRARTIEDLKARYYAVCRRLIRSRITTSDMEARQHLLTTYSFDKARETERKKAVERLFSRSPAQLAEEEALYVEARRLEQNEARFAGEREDLLRLLGGWERLPNGDRATTAGLAAGLGYNTPGGTSIIEEASDGKRKKRKITDGAEEDAPAQSSRTGSSLSQKQKVELKQAQFDETHCIARFDPVPAAPFKAPYPHLQGTASSQPPVNPVPSNQTSAHGAYLRSARVLAPRSTLLPRVHQTLAELRPPVGPRLVFPTQRNVERWEGLLGAVTAGLEMKRQLDRVESELRTQKARVDAQISAMKAAQAQSKTPAQIQQAGQAAAAAAEGALISQEEEADSAMVQ</sequence>
<dbReference type="GO" id="GO:0003714">
    <property type="term" value="F:transcription corepressor activity"/>
    <property type="evidence" value="ECO:0007669"/>
    <property type="project" value="TreeGrafter"/>
</dbReference>
<evidence type="ECO:0000256" key="12">
    <source>
        <dbReference type="ARBA" id="ARBA00038745"/>
    </source>
</evidence>
<evidence type="ECO:0000256" key="13">
    <source>
        <dbReference type="SAM" id="MobiDB-lite"/>
    </source>
</evidence>
<name>A0A0P1BKF9_9BASI</name>
<feature type="domain" description="Myb-like" evidence="14">
    <location>
        <begin position="203"/>
        <end position="256"/>
    </location>
</feature>
<dbReference type="GO" id="GO:0000812">
    <property type="term" value="C:Swr1 complex"/>
    <property type="evidence" value="ECO:0007669"/>
    <property type="project" value="TreeGrafter"/>
</dbReference>
<protein>
    <recommendedName>
        <fullName evidence="3">SWR1-complex protein 4</fullName>
    </recommendedName>
</protein>
<evidence type="ECO:0000256" key="10">
    <source>
        <dbReference type="ARBA" id="ARBA00023242"/>
    </source>
</evidence>
<feature type="compositionally biased region" description="Low complexity" evidence="13">
    <location>
        <begin position="36"/>
        <end position="51"/>
    </location>
</feature>
<keyword evidence="8" id="KW-0804">Transcription</keyword>
<organism evidence="15 16">
    <name type="scientific">Ceraceosorus bombacis</name>
    <dbReference type="NCBI Taxonomy" id="401625"/>
    <lineage>
        <taxon>Eukaryota</taxon>
        <taxon>Fungi</taxon>
        <taxon>Dikarya</taxon>
        <taxon>Basidiomycota</taxon>
        <taxon>Ustilaginomycotina</taxon>
        <taxon>Exobasidiomycetes</taxon>
        <taxon>Ceraceosorales</taxon>
        <taxon>Ceraceosoraceae</taxon>
        <taxon>Ceraceosorus</taxon>
    </lineage>
</organism>
<evidence type="ECO:0000256" key="3">
    <source>
        <dbReference type="ARBA" id="ARBA00019132"/>
    </source>
</evidence>
<dbReference type="GO" id="GO:0006281">
    <property type="term" value="P:DNA repair"/>
    <property type="evidence" value="ECO:0007669"/>
    <property type="project" value="UniProtKB-KW"/>
</dbReference>
<evidence type="ECO:0000256" key="2">
    <source>
        <dbReference type="ARBA" id="ARBA00006918"/>
    </source>
</evidence>
<dbReference type="GO" id="GO:0000122">
    <property type="term" value="P:negative regulation of transcription by RNA polymerase II"/>
    <property type="evidence" value="ECO:0007669"/>
    <property type="project" value="TreeGrafter"/>
</dbReference>
<feature type="compositionally biased region" description="Low complexity" evidence="13">
    <location>
        <begin position="439"/>
        <end position="453"/>
    </location>
</feature>
<dbReference type="EMBL" id="CCYA01000253">
    <property type="protein sequence ID" value="CEH16908.1"/>
    <property type="molecule type" value="Genomic_DNA"/>
</dbReference>
<feature type="compositionally biased region" description="Basic and acidic residues" evidence="13">
    <location>
        <begin position="132"/>
        <end position="146"/>
    </location>
</feature>
<dbReference type="GO" id="GO:0035267">
    <property type="term" value="C:NuA4 histone acetyltransferase complex"/>
    <property type="evidence" value="ECO:0007669"/>
    <property type="project" value="InterPro"/>
</dbReference>
<feature type="compositionally biased region" description="Acidic residues" evidence="13">
    <location>
        <begin position="147"/>
        <end position="163"/>
    </location>
</feature>